<evidence type="ECO:0000256" key="2">
    <source>
        <dbReference type="ARBA" id="ARBA00022475"/>
    </source>
</evidence>
<evidence type="ECO:0000313" key="10">
    <source>
        <dbReference type="EMBL" id="GGI44019.1"/>
    </source>
</evidence>
<evidence type="ECO:0000256" key="4">
    <source>
        <dbReference type="ARBA" id="ARBA00023224"/>
    </source>
</evidence>
<evidence type="ECO:0000256" key="7">
    <source>
        <dbReference type="SAM" id="Phobius"/>
    </source>
</evidence>
<dbReference type="PROSITE" id="PS50885">
    <property type="entry name" value="HAMP"/>
    <property type="match status" value="1"/>
</dbReference>
<evidence type="ECO:0000313" key="11">
    <source>
        <dbReference type="Proteomes" id="UP000615455"/>
    </source>
</evidence>
<name>A0ABQ2BRD4_9BACL</name>
<dbReference type="InterPro" id="IPR024478">
    <property type="entry name" value="HlyB_4HB_MCP"/>
</dbReference>
<keyword evidence="11" id="KW-1185">Reference proteome</keyword>
<keyword evidence="7" id="KW-0812">Transmembrane</keyword>
<dbReference type="InterPro" id="IPR003660">
    <property type="entry name" value="HAMP_dom"/>
</dbReference>
<dbReference type="Pfam" id="PF00015">
    <property type="entry name" value="MCPsignal"/>
    <property type="match status" value="1"/>
</dbReference>
<dbReference type="Pfam" id="PF00672">
    <property type="entry name" value="HAMP"/>
    <property type="match status" value="1"/>
</dbReference>
<feature type="domain" description="HAMP" evidence="9">
    <location>
        <begin position="209"/>
        <end position="262"/>
    </location>
</feature>
<organism evidence="10 11">
    <name type="scientific">Paenibacillus marchantiophytorum</name>
    <dbReference type="NCBI Taxonomy" id="1619310"/>
    <lineage>
        <taxon>Bacteria</taxon>
        <taxon>Bacillati</taxon>
        <taxon>Bacillota</taxon>
        <taxon>Bacilli</taxon>
        <taxon>Bacillales</taxon>
        <taxon>Paenibacillaceae</taxon>
        <taxon>Paenibacillus</taxon>
    </lineage>
</organism>
<proteinExistence type="inferred from homology"/>
<keyword evidence="2" id="KW-1003">Cell membrane</keyword>
<feature type="domain" description="Methyl-accepting transducer" evidence="8">
    <location>
        <begin position="281"/>
        <end position="517"/>
    </location>
</feature>
<dbReference type="CDD" id="cd06225">
    <property type="entry name" value="HAMP"/>
    <property type="match status" value="1"/>
</dbReference>
<dbReference type="Gene3D" id="6.10.340.10">
    <property type="match status" value="1"/>
</dbReference>
<comment type="similarity">
    <text evidence="5">Belongs to the methyl-accepting chemotaxis (MCP) protein family.</text>
</comment>
<evidence type="ECO:0000259" key="9">
    <source>
        <dbReference type="PROSITE" id="PS50885"/>
    </source>
</evidence>
<dbReference type="Pfam" id="PF12729">
    <property type="entry name" value="4HB_MCP_1"/>
    <property type="match status" value="1"/>
</dbReference>
<dbReference type="PROSITE" id="PS50111">
    <property type="entry name" value="CHEMOTAXIS_TRANSDUC_2"/>
    <property type="match status" value="1"/>
</dbReference>
<evidence type="ECO:0000259" key="8">
    <source>
        <dbReference type="PROSITE" id="PS50111"/>
    </source>
</evidence>
<comment type="subcellular location">
    <subcellularLocation>
        <location evidence="1">Cell membrane</location>
    </subcellularLocation>
</comment>
<dbReference type="Proteomes" id="UP000615455">
    <property type="component" value="Unassembled WGS sequence"/>
</dbReference>
<keyword evidence="7" id="KW-1133">Transmembrane helix</keyword>
<dbReference type="PANTHER" id="PTHR32089">
    <property type="entry name" value="METHYL-ACCEPTING CHEMOTAXIS PROTEIN MCPB"/>
    <property type="match status" value="1"/>
</dbReference>
<dbReference type="Gene3D" id="1.10.287.950">
    <property type="entry name" value="Methyl-accepting chemotaxis protein"/>
    <property type="match status" value="1"/>
</dbReference>
<dbReference type="SUPFAM" id="SSF58104">
    <property type="entry name" value="Methyl-accepting chemotaxis protein (MCP) signaling domain"/>
    <property type="match status" value="1"/>
</dbReference>
<dbReference type="RefSeq" id="WP_189007111.1">
    <property type="nucleotide sequence ID" value="NZ_BMHE01000002.1"/>
</dbReference>
<feature type="transmembrane region" description="Helical" evidence="7">
    <location>
        <begin position="188"/>
        <end position="208"/>
    </location>
</feature>
<keyword evidence="3 7" id="KW-0472">Membrane</keyword>
<keyword evidence="4 6" id="KW-0807">Transducer</keyword>
<dbReference type="SMART" id="SM00304">
    <property type="entry name" value="HAMP"/>
    <property type="match status" value="1"/>
</dbReference>
<dbReference type="EMBL" id="BMHE01000002">
    <property type="protein sequence ID" value="GGI44019.1"/>
    <property type="molecule type" value="Genomic_DNA"/>
</dbReference>
<comment type="caution">
    <text evidence="10">The sequence shown here is derived from an EMBL/GenBank/DDBJ whole genome shotgun (WGS) entry which is preliminary data.</text>
</comment>
<gene>
    <name evidence="10" type="ORF">GCM10008018_05010</name>
</gene>
<sequence>MRLTVRTKMITVFTIIFLLIGGLSYTDMSRMGALKDSNKMIANDWMKGIQIIELIHYNSEHLLTLYYQKKLEPDTKKHEPIDAGLVATMGEIDNLLVKYKETISGDEENSEFKQLNQEWEDFKSSFLKNKQLSTDPTKAKEATESLQVMSTAFGKAQKTMADLVKYNQEGGLLAEEHGNDLYNQSVKISLTVLCIIVLFMLVACYVLVRNISTPVRKASQALNRIASGDLTIEPIMIKNKDEIGDLVHSVNQMVEHLRHSVTQMLHASNSVAASSQQLFASSEQNASASNHVAQSVQDFATGADAQAQSSMECGRAMEEMSVGIQRIAETTSDVSDLSLSATQLAEQGTHSMERVVSKMQSVSGSVDAANKVIQELEKHSQSIGQISTLIGNIASQTNLLALNAAIEAARAGESGKGFAVVAGEVRKLASQTDDSVRDITTLITSIQRDSVRAAQVMNTGLSEVQEGLKEVGIAEQAFGQIVSASQEVASKIQETAAAAQQMAASSEQVAATVASVGSVAQQTSGTAQSVAAATEEQLASTEEIASSAKSLASIATDLHQVVSSFRIS</sequence>
<evidence type="ECO:0000256" key="5">
    <source>
        <dbReference type="ARBA" id="ARBA00029447"/>
    </source>
</evidence>
<dbReference type="InterPro" id="IPR004089">
    <property type="entry name" value="MCPsignal_dom"/>
</dbReference>
<accession>A0ABQ2BRD4</accession>
<evidence type="ECO:0000256" key="1">
    <source>
        <dbReference type="ARBA" id="ARBA00004236"/>
    </source>
</evidence>
<dbReference type="PANTHER" id="PTHR32089:SF112">
    <property type="entry name" value="LYSOZYME-LIKE PROTEIN-RELATED"/>
    <property type="match status" value="1"/>
</dbReference>
<evidence type="ECO:0000256" key="3">
    <source>
        <dbReference type="ARBA" id="ARBA00023136"/>
    </source>
</evidence>
<protein>
    <submittedName>
        <fullName evidence="10">Methyl-accepting chemotaxis protein</fullName>
    </submittedName>
</protein>
<evidence type="ECO:0000256" key="6">
    <source>
        <dbReference type="PROSITE-ProRule" id="PRU00284"/>
    </source>
</evidence>
<dbReference type="CDD" id="cd11386">
    <property type="entry name" value="MCP_signal"/>
    <property type="match status" value="1"/>
</dbReference>
<dbReference type="SMART" id="SM00283">
    <property type="entry name" value="MA"/>
    <property type="match status" value="1"/>
</dbReference>
<reference evidence="11" key="1">
    <citation type="journal article" date="2019" name="Int. J. Syst. Evol. Microbiol.">
        <title>The Global Catalogue of Microorganisms (GCM) 10K type strain sequencing project: providing services to taxonomists for standard genome sequencing and annotation.</title>
        <authorList>
            <consortium name="The Broad Institute Genomics Platform"/>
            <consortium name="The Broad Institute Genome Sequencing Center for Infectious Disease"/>
            <person name="Wu L."/>
            <person name="Ma J."/>
        </authorList>
    </citation>
    <scope>NUCLEOTIDE SEQUENCE [LARGE SCALE GENOMIC DNA]</scope>
    <source>
        <strain evidence="11">CGMCC 1.15043</strain>
    </source>
</reference>